<organism evidence="1 2">
    <name type="scientific">Catharanthus roseus</name>
    <name type="common">Madagascar periwinkle</name>
    <name type="synonym">Vinca rosea</name>
    <dbReference type="NCBI Taxonomy" id="4058"/>
    <lineage>
        <taxon>Eukaryota</taxon>
        <taxon>Viridiplantae</taxon>
        <taxon>Streptophyta</taxon>
        <taxon>Embryophyta</taxon>
        <taxon>Tracheophyta</taxon>
        <taxon>Spermatophyta</taxon>
        <taxon>Magnoliopsida</taxon>
        <taxon>eudicotyledons</taxon>
        <taxon>Gunneridae</taxon>
        <taxon>Pentapetalae</taxon>
        <taxon>asterids</taxon>
        <taxon>lamiids</taxon>
        <taxon>Gentianales</taxon>
        <taxon>Apocynaceae</taxon>
        <taxon>Rauvolfioideae</taxon>
        <taxon>Vinceae</taxon>
        <taxon>Catharanthinae</taxon>
        <taxon>Catharanthus</taxon>
    </lineage>
</organism>
<gene>
    <name evidence="1" type="ORF">M9H77_07279</name>
</gene>
<reference evidence="2" key="1">
    <citation type="journal article" date="2023" name="Nat. Plants">
        <title>Single-cell RNA sequencing provides a high-resolution roadmap for understanding the multicellular compartmentation of specialized metabolism.</title>
        <authorList>
            <person name="Sun S."/>
            <person name="Shen X."/>
            <person name="Li Y."/>
            <person name="Li Y."/>
            <person name="Wang S."/>
            <person name="Li R."/>
            <person name="Zhang H."/>
            <person name="Shen G."/>
            <person name="Guo B."/>
            <person name="Wei J."/>
            <person name="Xu J."/>
            <person name="St-Pierre B."/>
            <person name="Chen S."/>
            <person name="Sun C."/>
        </authorList>
    </citation>
    <scope>NUCLEOTIDE SEQUENCE [LARGE SCALE GENOMIC DNA]</scope>
</reference>
<protein>
    <submittedName>
        <fullName evidence="1">Uncharacterized protein</fullName>
    </submittedName>
</protein>
<name>A0ACC0BUN2_CATRO</name>
<dbReference type="EMBL" id="CM044702">
    <property type="protein sequence ID" value="KAI5676329.1"/>
    <property type="molecule type" value="Genomic_DNA"/>
</dbReference>
<sequence length="354" mass="38359">MIFSVDVSVAVYFSLTVQLPVGISARQLRGCTIDRRALVLLQIWAWSYIPVLQLQLLRQVQDYPLAPLGAMWDGAVLAVEDLSSSRDDYIIWYRDITRVYIGNPANRGTHDIATGVIEGPRSYPTQIASFAKKFQIIIRRCMISISGNLGCTPSQHDIQQTFRVQPSHRRPGNPYPSVVLVKLREGLSRLPGGARGGRPSVPPNPSRGGNADPGRGEERNLDRASFSLGLTPPAQSHPGGLRTSYATPPLGLGFSSFRSPQPLGLGFSLFQAPPPPGTVSSSFQAPSLPGTVSSSFHAPPPPETAGSSIPHIPISYASSSDSEERTDDATLAQQLGFGHRVRRKTTKFTPSDWP</sequence>
<evidence type="ECO:0000313" key="2">
    <source>
        <dbReference type="Proteomes" id="UP001060085"/>
    </source>
</evidence>
<comment type="caution">
    <text evidence="1">The sequence shown here is derived from an EMBL/GenBank/DDBJ whole genome shotgun (WGS) entry which is preliminary data.</text>
</comment>
<dbReference type="Proteomes" id="UP001060085">
    <property type="component" value="Linkage Group LG02"/>
</dbReference>
<proteinExistence type="predicted"/>
<evidence type="ECO:0000313" key="1">
    <source>
        <dbReference type="EMBL" id="KAI5676329.1"/>
    </source>
</evidence>
<keyword evidence="2" id="KW-1185">Reference proteome</keyword>
<accession>A0ACC0BUN2</accession>